<evidence type="ECO:0000256" key="6">
    <source>
        <dbReference type="ARBA" id="ARBA00022827"/>
    </source>
</evidence>
<dbReference type="InterPro" id="IPR008333">
    <property type="entry name" value="Cbr1-like_FAD-bd_dom"/>
</dbReference>
<proteinExistence type="predicted"/>
<evidence type="ECO:0000259" key="11">
    <source>
        <dbReference type="PROSITE" id="PS51085"/>
    </source>
</evidence>
<evidence type="ECO:0000256" key="3">
    <source>
        <dbReference type="ARBA" id="ARBA00022630"/>
    </source>
</evidence>
<comment type="caution">
    <text evidence="13">The sequence shown here is derived from an EMBL/GenBank/DDBJ whole genome shotgun (WGS) entry which is preliminary data.</text>
</comment>
<protein>
    <recommendedName>
        <fullName evidence="2">Ferredoxin--NADP reductase</fullName>
    </recommendedName>
</protein>
<dbReference type="Pfam" id="PF00111">
    <property type="entry name" value="Fer2"/>
    <property type="match status" value="1"/>
</dbReference>
<evidence type="ECO:0000256" key="9">
    <source>
        <dbReference type="ARBA" id="ARBA00023014"/>
    </source>
</evidence>
<dbReference type="PANTHER" id="PTHR47354:SF6">
    <property type="entry name" value="NADH OXIDOREDUCTASE HCR"/>
    <property type="match status" value="1"/>
</dbReference>
<dbReference type="CDD" id="cd06215">
    <property type="entry name" value="FNR_iron_sulfur_binding_1"/>
    <property type="match status" value="1"/>
</dbReference>
<keyword evidence="7" id="KW-0560">Oxidoreductase</keyword>
<dbReference type="InterPro" id="IPR000253">
    <property type="entry name" value="FHA_dom"/>
</dbReference>
<feature type="domain" description="FAD-binding FR-type" evidence="12">
    <location>
        <begin position="158"/>
        <end position="270"/>
    </location>
</feature>
<keyword evidence="6" id="KW-0274">FAD</keyword>
<feature type="domain" description="2Fe-2S ferredoxin-type" evidence="11">
    <location>
        <begin position="463"/>
        <end position="548"/>
    </location>
</feature>
<keyword evidence="5" id="KW-0479">Metal-binding</keyword>
<dbReference type="PRINTS" id="PR00406">
    <property type="entry name" value="CYTB5RDTASE"/>
</dbReference>
<dbReference type="Gene3D" id="3.40.50.80">
    <property type="entry name" value="Nucleotide-binding domain of ferredoxin-NADP reductase (FNR) module"/>
    <property type="match status" value="1"/>
</dbReference>
<evidence type="ECO:0000259" key="10">
    <source>
        <dbReference type="PROSITE" id="PS50006"/>
    </source>
</evidence>
<dbReference type="Proteomes" id="UP000718564">
    <property type="component" value="Unassembled WGS sequence"/>
</dbReference>
<evidence type="ECO:0000256" key="7">
    <source>
        <dbReference type="ARBA" id="ARBA00023002"/>
    </source>
</evidence>
<dbReference type="CDD" id="cd00207">
    <property type="entry name" value="fer2"/>
    <property type="match status" value="1"/>
</dbReference>
<keyword evidence="14" id="KW-1185">Reference proteome</keyword>
<dbReference type="SUPFAM" id="SSF54292">
    <property type="entry name" value="2Fe-2S ferredoxin-like"/>
    <property type="match status" value="1"/>
</dbReference>
<evidence type="ECO:0000256" key="4">
    <source>
        <dbReference type="ARBA" id="ARBA00022714"/>
    </source>
</evidence>
<evidence type="ECO:0000256" key="8">
    <source>
        <dbReference type="ARBA" id="ARBA00023004"/>
    </source>
</evidence>
<dbReference type="InterPro" id="IPR036010">
    <property type="entry name" value="2Fe-2S_ferredoxin-like_sf"/>
</dbReference>
<keyword evidence="3" id="KW-0285">Flavoprotein</keyword>
<keyword evidence="8" id="KW-0408">Iron</keyword>
<dbReference type="SUPFAM" id="SSF49879">
    <property type="entry name" value="SMAD/FHA domain"/>
    <property type="match status" value="1"/>
</dbReference>
<keyword evidence="9" id="KW-0411">Iron-sulfur</keyword>
<dbReference type="InterPro" id="IPR017938">
    <property type="entry name" value="Riboflavin_synthase-like_b-brl"/>
</dbReference>
<dbReference type="RefSeq" id="WP_169156145.1">
    <property type="nucleotide sequence ID" value="NZ_CAWPJE010000113.1"/>
</dbReference>
<keyword evidence="4" id="KW-0001">2Fe-2S</keyword>
<sequence>MLKIKLIDSNTSDQFKDVDLIPETKPNQECFIGRLANCDLLLEAAEVSRMHGKVSMKRGNYYFVDLASSGGSRINGEKAQINQDYLLNPGDKIQIGRFILMILQIRTEEDETFMESQKRAQQILVRDSESQPPPPRVSLEKFMPLAILEPSQVQRWVKGELTLTCIGVIDETHDVKTFRFVAQPPVLFTYNPGQFVTLKQEINGKQVSRSYTISSSPSRPHTLEITVKRVPHSLGESSLPEGLVSNWLHDHVTVGSRIHCNGPLGKFTCFTNPLPKMLFLSAGIGITPMMSMSRWLCDTASDCDIIFFHSVRTLRDFIFRQELELMSARHPNFRLVVSTTRKEPGQTWFGLTGRFDTAMLQVVAPDFRERSVYVCGPHGFMENVNQILQTFDYPMQNYHEESFGPPRKSSKFPISKQTVISTLDDPVTPVVDYRFKQSFIHLPRETVSDSNVGRDAARFSNKSSVIFSQSRIEAYSDGEESILHLAEQQGVRIRNSCRSGVCGSCKKLKLQGQIYTEGEPEALEESERQQGYVLTCISYPIGRVVIDA</sequence>
<evidence type="ECO:0000313" key="14">
    <source>
        <dbReference type="Proteomes" id="UP000718564"/>
    </source>
</evidence>
<organism evidence="13 14">
    <name type="scientific">Brasilonema bromeliae SPC951</name>
    <dbReference type="NCBI Taxonomy" id="385972"/>
    <lineage>
        <taxon>Bacteria</taxon>
        <taxon>Bacillati</taxon>
        <taxon>Cyanobacteriota</taxon>
        <taxon>Cyanophyceae</taxon>
        <taxon>Nostocales</taxon>
        <taxon>Scytonemataceae</taxon>
        <taxon>Brasilonema</taxon>
        <taxon>Bromeliae group (in: Brasilonema)</taxon>
    </lineage>
</organism>
<dbReference type="Gene3D" id="2.40.30.10">
    <property type="entry name" value="Translation factors"/>
    <property type="match status" value="1"/>
</dbReference>
<dbReference type="InterPro" id="IPR001041">
    <property type="entry name" value="2Fe-2S_ferredoxin-type"/>
</dbReference>
<dbReference type="EMBL" id="QMEB01000121">
    <property type="protein sequence ID" value="NMG20889.1"/>
    <property type="molecule type" value="Genomic_DNA"/>
</dbReference>
<dbReference type="Gene3D" id="2.60.200.20">
    <property type="match status" value="1"/>
</dbReference>
<dbReference type="PROSITE" id="PS50006">
    <property type="entry name" value="FHA_DOMAIN"/>
    <property type="match status" value="1"/>
</dbReference>
<evidence type="ECO:0000256" key="5">
    <source>
        <dbReference type="ARBA" id="ARBA00022723"/>
    </source>
</evidence>
<comment type="cofactor">
    <cofactor evidence="1">
        <name>FAD</name>
        <dbReference type="ChEBI" id="CHEBI:57692"/>
    </cofactor>
</comment>
<evidence type="ECO:0000313" key="13">
    <source>
        <dbReference type="EMBL" id="NMG20889.1"/>
    </source>
</evidence>
<dbReference type="Gene3D" id="3.10.20.30">
    <property type="match status" value="1"/>
</dbReference>
<dbReference type="CDD" id="cd00060">
    <property type="entry name" value="FHA"/>
    <property type="match status" value="1"/>
</dbReference>
<dbReference type="SUPFAM" id="SSF63380">
    <property type="entry name" value="Riboflavin synthase domain-like"/>
    <property type="match status" value="1"/>
</dbReference>
<dbReference type="SUPFAM" id="SSF52343">
    <property type="entry name" value="Ferredoxin reductase-like, C-terminal NADP-linked domain"/>
    <property type="match status" value="1"/>
</dbReference>
<evidence type="ECO:0000256" key="1">
    <source>
        <dbReference type="ARBA" id="ARBA00001974"/>
    </source>
</evidence>
<dbReference type="Pfam" id="PF00970">
    <property type="entry name" value="FAD_binding_6"/>
    <property type="match status" value="1"/>
</dbReference>
<dbReference type="InterPro" id="IPR012675">
    <property type="entry name" value="Beta-grasp_dom_sf"/>
</dbReference>
<dbReference type="InterPro" id="IPR006058">
    <property type="entry name" value="2Fe2S_fd_BS"/>
</dbReference>
<gene>
    <name evidence="13" type="ORF">DP116_16055</name>
</gene>
<evidence type="ECO:0000259" key="12">
    <source>
        <dbReference type="PROSITE" id="PS51384"/>
    </source>
</evidence>
<dbReference type="PROSITE" id="PS00197">
    <property type="entry name" value="2FE2S_FER_1"/>
    <property type="match status" value="1"/>
</dbReference>
<dbReference type="InterPro" id="IPR001433">
    <property type="entry name" value="OxRdtase_FAD/NAD-bd"/>
</dbReference>
<dbReference type="Pfam" id="PF00498">
    <property type="entry name" value="FHA"/>
    <property type="match status" value="1"/>
</dbReference>
<dbReference type="InterPro" id="IPR008984">
    <property type="entry name" value="SMAD_FHA_dom_sf"/>
</dbReference>
<dbReference type="SMART" id="SM00240">
    <property type="entry name" value="FHA"/>
    <property type="match status" value="1"/>
</dbReference>
<evidence type="ECO:0000256" key="2">
    <source>
        <dbReference type="ARBA" id="ARBA00013903"/>
    </source>
</evidence>
<dbReference type="PRINTS" id="PR00371">
    <property type="entry name" value="FPNCR"/>
</dbReference>
<dbReference type="PANTHER" id="PTHR47354">
    <property type="entry name" value="NADH OXIDOREDUCTASE HCR"/>
    <property type="match status" value="1"/>
</dbReference>
<feature type="domain" description="FHA" evidence="10">
    <location>
        <begin position="30"/>
        <end position="79"/>
    </location>
</feature>
<reference evidence="13 14" key="1">
    <citation type="submission" date="2018-06" db="EMBL/GenBank/DDBJ databases">
        <title>Comparative genomics of Brasilonema spp. strains.</title>
        <authorList>
            <person name="Alvarenga D.O."/>
            <person name="Fiore M.F."/>
            <person name="Varani A.M."/>
        </authorList>
    </citation>
    <scope>NUCLEOTIDE SEQUENCE [LARGE SCALE GENOMIC DNA]</scope>
    <source>
        <strain evidence="13 14">SPC951</strain>
    </source>
</reference>
<accession>A0ABX1P8Z4</accession>
<dbReference type="InterPro" id="IPR039261">
    <property type="entry name" value="FNR_nucleotide-bd"/>
</dbReference>
<dbReference type="InterPro" id="IPR001709">
    <property type="entry name" value="Flavoprot_Pyr_Nucl_cyt_Rdtase"/>
</dbReference>
<dbReference type="InterPro" id="IPR017927">
    <property type="entry name" value="FAD-bd_FR_type"/>
</dbReference>
<name>A0ABX1P8Z4_9CYAN</name>
<dbReference type="InterPro" id="IPR050415">
    <property type="entry name" value="MRET"/>
</dbReference>
<dbReference type="PROSITE" id="PS51085">
    <property type="entry name" value="2FE2S_FER_2"/>
    <property type="match status" value="1"/>
</dbReference>
<dbReference type="Pfam" id="PF00175">
    <property type="entry name" value="NAD_binding_1"/>
    <property type="match status" value="1"/>
</dbReference>
<dbReference type="PROSITE" id="PS51384">
    <property type="entry name" value="FAD_FR"/>
    <property type="match status" value="1"/>
</dbReference>